<protein>
    <submittedName>
        <fullName evidence="4">TonB-dependent receptor-like protein</fullName>
    </submittedName>
</protein>
<dbReference type="SUPFAM" id="SSF56935">
    <property type="entry name" value="Porins"/>
    <property type="match status" value="1"/>
</dbReference>
<evidence type="ECO:0000313" key="4">
    <source>
        <dbReference type="EMBL" id="TYP98031.1"/>
    </source>
</evidence>
<evidence type="ECO:0000259" key="3">
    <source>
        <dbReference type="Pfam" id="PF07715"/>
    </source>
</evidence>
<keyword evidence="1" id="KW-0812">Transmembrane</keyword>
<gene>
    <name evidence="4" type="ORF">C7447_103199</name>
</gene>
<dbReference type="PROSITE" id="PS52016">
    <property type="entry name" value="TONB_DEPENDENT_REC_3"/>
    <property type="match status" value="1"/>
</dbReference>
<accession>A0A5S5DQ61</accession>
<evidence type="ECO:0000256" key="1">
    <source>
        <dbReference type="PROSITE-ProRule" id="PRU01360"/>
    </source>
</evidence>
<comment type="caution">
    <text evidence="4">The sequence shown here is derived from an EMBL/GenBank/DDBJ whole genome shotgun (WGS) entry which is preliminary data.</text>
</comment>
<keyword evidence="4" id="KW-0675">Receptor</keyword>
<dbReference type="Gene3D" id="2.170.130.10">
    <property type="entry name" value="TonB-dependent receptor, plug domain"/>
    <property type="match status" value="1"/>
</dbReference>
<keyword evidence="1" id="KW-0813">Transport</keyword>
<sequence length="216" mass="22483">MKTKFNGILTLLLALVVQISFAQDRIISGIVSDETGPLPGVSILKKGTTLGTETDFDGKYSIKAKTGDILVFSFLGMKSIDKAISSSNTINITLQGDTNILDEIIVTGQGAGIGRKRLSTTVDVISSKDIEKTPTKQLDQLLQASAPGAQIKLSSGQPGTSSIIRTRGPITANGNTTPVIIVDGIRVDNLNSNSELGIATGGANSSSIADIPLESI</sequence>
<feature type="domain" description="TonB-dependent receptor plug" evidence="3">
    <location>
        <begin position="118"/>
        <end position="216"/>
    </location>
</feature>
<feature type="chain" id="PRO_5024299448" evidence="2">
    <location>
        <begin position="23"/>
        <end position="216"/>
    </location>
</feature>
<keyword evidence="1" id="KW-1134">Transmembrane beta strand</keyword>
<keyword evidence="5" id="KW-1185">Reference proteome</keyword>
<keyword evidence="1" id="KW-0472">Membrane</keyword>
<dbReference type="EMBL" id="VNIA01000003">
    <property type="protein sequence ID" value="TYP98031.1"/>
    <property type="molecule type" value="Genomic_DNA"/>
</dbReference>
<dbReference type="Pfam" id="PF07715">
    <property type="entry name" value="Plug"/>
    <property type="match status" value="1"/>
</dbReference>
<dbReference type="Proteomes" id="UP000323136">
    <property type="component" value="Unassembled WGS sequence"/>
</dbReference>
<keyword evidence="1" id="KW-0998">Cell outer membrane</keyword>
<dbReference type="AlphaFoldDB" id="A0A5S5DQ61"/>
<dbReference type="InterPro" id="IPR012910">
    <property type="entry name" value="Plug_dom"/>
</dbReference>
<comment type="subcellular location">
    <subcellularLocation>
        <location evidence="1">Cell outer membrane</location>
        <topology evidence="1">Multi-pass membrane protein</topology>
    </subcellularLocation>
</comment>
<dbReference type="InterPro" id="IPR039426">
    <property type="entry name" value="TonB-dep_rcpt-like"/>
</dbReference>
<organism evidence="4 5">
    <name type="scientific">Tenacibaculum adriaticum</name>
    <dbReference type="NCBI Taxonomy" id="413713"/>
    <lineage>
        <taxon>Bacteria</taxon>
        <taxon>Pseudomonadati</taxon>
        <taxon>Bacteroidota</taxon>
        <taxon>Flavobacteriia</taxon>
        <taxon>Flavobacteriales</taxon>
        <taxon>Flavobacteriaceae</taxon>
        <taxon>Tenacibaculum</taxon>
    </lineage>
</organism>
<reference evidence="4 5" key="1">
    <citation type="submission" date="2019-07" db="EMBL/GenBank/DDBJ databases">
        <title>Genomic Encyclopedia of Type Strains, Phase IV (KMG-IV): sequencing the most valuable type-strain genomes for metagenomic binning, comparative biology and taxonomic classification.</title>
        <authorList>
            <person name="Goeker M."/>
        </authorList>
    </citation>
    <scope>NUCLEOTIDE SEQUENCE [LARGE SCALE GENOMIC DNA]</scope>
    <source>
        <strain evidence="4 5">DSM 18961</strain>
    </source>
</reference>
<dbReference type="GO" id="GO:0009279">
    <property type="term" value="C:cell outer membrane"/>
    <property type="evidence" value="ECO:0007669"/>
    <property type="project" value="UniProtKB-SubCell"/>
</dbReference>
<dbReference type="OrthoDB" id="9768177at2"/>
<comment type="similarity">
    <text evidence="1">Belongs to the TonB-dependent receptor family.</text>
</comment>
<evidence type="ECO:0000313" key="5">
    <source>
        <dbReference type="Proteomes" id="UP000323136"/>
    </source>
</evidence>
<proteinExistence type="inferred from homology"/>
<dbReference type="RefSeq" id="WP_148870368.1">
    <property type="nucleotide sequence ID" value="NZ_VNIA01000003.1"/>
</dbReference>
<keyword evidence="2" id="KW-0732">Signal</keyword>
<dbReference type="InterPro" id="IPR008969">
    <property type="entry name" value="CarboxyPept-like_regulatory"/>
</dbReference>
<dbReference type="Pfam" id="PF13715">
    <property type="entry name" value="CarbopepD_reg_2"/>
    <property type="match status" value="1"/>
</dbReference>
<dbReference type="SUPFAM" id="SSF49464">
    <property type="entry name" value="Carboxypeptidase regulatory domain-like"/>
    <property type="match status" value="1"/>
</dbReference>
<evidence type="ECO:0000256" key="2">
    <source>
        <dbReference type="SAM" id="SignalP"/>
    </source>
</evidence>
<dbReference type="InterPro" id="IPR037066">
    <property type="entry name" value="Plug_dom_sf"/>
</dbReference>
<name>A0A5S5DQ61_9FLAO</name>
<feature type="signal peptide" evidence="2">
    <location>
        <begin position="1"/>
        <end position="22"/>
    </location>
</feature>